<name>A0A0A8YFE8_ARUDO</name>
<dbReference type="EMBL" id="GBRH01272986">
    <property type="protein sequence ID" value="JAD24909.1"/>
    <property type="molecule type" value="Transcribed_RNA"/>
</dbReference>
<evidence type="ECO:0000313" key="2">
    <source>
        <dbReference type="EMBL" id="JAD24909.1"/>
    </source>
</evidence>
<feature type="region of interest" description="Disordered" evidence="1">
    <location>
        <begin position="45"/>
        <end position="98"/>
    </location>
</feature>
<proteinExistence type="predicted"/>
<sequence>MQRKTQPLRPPQLQGLQWVNFWRSSASSSPVMAAAKAMALEHQQASRLPSYRAPHNPHGCADPAHQRSNSSWQPLLHQTRSKLHRSSCLTRPQPETFS</sequence>
<organism evidence="2">
    <name type="scientific">Arundo donax</name>
    <name type="common">Giant reed</name>
    <name type="synonym">Donax arundinaceus</name>
    <dbReference type="NCBI Taxonomy" id="35708"/>
    <lineage>
        <taxon>Eukaryota</taxon>
        <taxon>Viridiplantae</taxon>
        <taxon>Streptophyta</taxon>
        <taxon>Embryophyta</taxon>
        <taxon>Tracheophyta</taxon>
        <taxon>Spermatophyta</taxon>
        <taxon>Magnoliopsida</taxon>
        <taxon>Liliopsida</taxon>
        <taxon>Poales</taxon>
        <taxon>Poaceae</taxon>
        <taxon>PACMAD clade</taxon>
        <taxon>Arundinoideae</taxon>
        <taxon>Arundineae</taxon>
        <taxon>Arundo</taxon>
    </lineage>
</organism>
<protein>
    <submittedName>
        <fullName evidence="2">WPK1</fullName>
    </submittedName>
</protein>
<reference evidence="2" key="2">
    <citation type="journal article" date="2015" name="Data Brief">
        <title>Shoot transcriptome of the giant reed, Arundo donax.</title>
        <authorList>
            <person name="Barrero R.A."/>
            <person name="Guerrero F.D."/>
            <person name="Moolhuijzen P."/>
            <person name="Goolsby J.A."/>
            <person name="Tidwell J."/>
            <person name="Bellgard S.E."/>
            <person name="Bellgard M.I."/>
        </authorList>
    </citation>
    <scope>NUCLEOTIDE SEQUENCE</scope>
    <source>
        <tissue evidence="2">Shoot tissue taken approximately 20 cm above the soil surface</tissue>
    </source>
</reference>
<evidence type="ECO:0000256" key="1">
    <source>
        <dbReference type="SAM" id="MobiDB-lite"/>
    </source>
</evidence>
<feature type="compositionally biased region" description="Polar residues" evidence="1">
    <location>
        <begin position="87"/>
        <end position="98"/>
    </location>
</feature>
<reference evidence="2" key="1">
    <citation type="submission" date="2014-09" db="EMBL/GenBank/DDBJ databases">
        <authorList>
            <person name="Magalhaes I.L.F."/>
            <person name="Oliveira U."/>
            <person name="Santos F.R."/>
            <person name="Vidigal T.H.D.A."/>
            <person name="Brescovit A.D."/>
            <person name="Santos A.J."/>
        </authorList>
    </citation>
    <scope>NUCLEOTIDE SEQUENCE</scope>
    <source>
        <tissue evidence="2">Shoot tissue taken approximately 20 cm above the soil surface</tissue>
    </source>
</reference>
<accession>A0A0A8YFE8</accession>
<feature type="compositionally biased region" description="Polar residues" evidence="1">
    <location>
        <begin position="66"/>
        <end position="78"/>
    </location>
</feature>
<dbReference type="AlphaFoldDB" id="A0A0A8YFE8"/>